<reference evidence="6 7" key="1">
    <citation type="journal article" date="2013" name="Environ. Microbiol.">
        <title>Genome analysis of Chitinivibrio alkaliphilus gen. nov., sp. nov., a novel extremely haloalkaliphilic anaerobic chitinolytic bacterium from the candidate phylum Termite Group 3.</title>
        <authorList>
            <person name="Sorokin D.Y."/>
            <person name="Gumerov V.M."/>
            <person name="Rakitin A.L."/>
            <person name="Beletsky A.V."/>
            <person name="Damste J.S."/>
            <person name="Muyzer G."/>
            <person name="Mardanov A.V."/>
            <person name="Ravin N.V."/>
        </authorList>
    </citation>
    <scope>NUCLEOTIDE SEQUENCE [LARGE SCALE GENOMIC DNA]</scope>
    <source>
        <strain evidence="6 7">ACht1</strain>
    </source>
</reference>
<name>U7DDS1_9BACT</name>
<organism evidence="6 7">
    <name type="scientific">Chitinivibrio alkaliphilus ACht1</name>
    <dbReference type="NCBI Taxonomy" id="1313304"/>
    <lineage>
        <taxon>Bacteria</taxon>
        <taxon>Pseudomonadati</taxon>
        <taxon>Fibrobacterota</taxon>
        <taxon>Chitinivibrionia</taxon>
        <taxon>Chitinivibrionales</taxon>
        <taxon>Chitinivibrionaceae</taxon>
        <taxon>Chitinivibrio</taxon>
    </lineage>
</organism>
<dbReference type="PROSITE" id="PS51186">
    <property type="entry name" value="GNAT"/>
    <property type="match status" value="1"/>
</dbReference>
<dbReference type="PANTHER" id="PTHR43792">
    <property type="entry name" value="GNAT FAMILY, PUTATIVE (AFU_ORTHOLOGUE AFUA_3G00765)-RELATED-RELATED"/>
    <property type="match status" value="1"/>
</dbReference>
<dbReference type="InterPro" id="IPR051531">
    <property type="entry name" value="N-acetyltransferase"/>
</dbReference>
<dbReference type="Pfam" id="PF13302">
    <property type="entry name" value="Acetyltransf_3"/>
    <property type="match status" value="1"/>
</dbReference>
<dbReference type="AlphaFoldDB" id="U7DDS1"/>
<feature type="region of interest" description="Disordered" evidence="4">
    <location>
        <begin position="145"/>
        <end position="166"/>
    </location>
</feature>
<dbReference type="OrthoDB" id="509947at2"/>
<comment type="caution">
    <text evidence="6">The sequence shown here is derived from an EMBL/GenBank/DDBJ whole genome shotgun (WGS) entry which is preliminary data.</text>
</comment>
<dbReference type="Proteomes" id="UP000017148">
    <property type="component" value="Unassembled WGS sequence"/>
</dbReference>
<dbReference type="RefSeq" id="WP_022636074.1">
    <property type="nucleotide sequence ID" value="NZ_ASJR01000003.1"/>
</dbReference>
<evidence type="ECO:0000259" key="5">
    <source>
        <dbReference type="PROSITE" id="PS51186"/>
    </source>
</evidence>
<dbReference type="GO" id="GO:0016747">
    <property type="term" value="F:acyltransferase activity, transferring groups other than amino-acyl groups"/>
    <property type="evidence" value="ECO:0007669"/>
    <property type="project" value="InterPro"/>
</dbReference>
<feature type="domain" description="N-acetyltransferase" evidence="5">
    <location>
        <begin position="11"/>
        <end position="165"/>
    </location>
</feature>
<evidence type="ECO:0000256" key="4">
    <source>
        <dbReference type="SAM" id="MobiDB-lite"/>
    </source>
</evidence>
<dbReference type="PATRIC" id="fig|1313304.3.peg.521"/>
<evidence type="ECO:0000256" key="2">
    <source>
        <dbReference type="ARBA" id="ARBA00023315"/>
    </source>
</evidence>
<evidence type="ECO:0000256" key="1">
    <source>
        <dbReference type="ARBA" id="ARBA00022679"/>
    </source>
</evidence>
<evidence type="ECO:0000313" key="7">
    <source>
        <dbReference type="Proteomes" id="UP000017148"/>
    </source>
</evidence>
<dbReference type="InterPro" id="IPR000182">
    <property type="entry name" value="GNAT_dom"/>
</dbReference>
<dbReference type="eggNOG" id="COG1670">
    <property type="taxonomic scope" value="Bacteria"/>
</dbReference>
<gene>
    <name evidence="6" type="ORF">CALK_0540</name>
</gene>
<evidence type="ECO:0000313" key="6">
    <source>
        <dbReference type="EMBL" id="ERP39046.1"/>
    </source>
</evidence>
<comment type="similarity">
    <text evidence="3">Belongs to the acetyltransferase family. RimJ subfamily.</text>
</comment>
<dbReference type="InterPro" id="IPR016181">
    <property type="entry name" value="Acyl_CoA_acyltransferase"/>
</dbReference>
<protein>
    <submittedName>
        <fullName evidence="6">GCN5-related N-acetyltransferase</fullName>
    </submittedName>
</protein>
<sequence length="166" mass="18709">MRQPIITAEHVILREFIPEDAREVQELAGNYTVARYTLNVPHPYEDGMAESWISTHAEGWEHKKEITYAIILKDTGSLIGAISLMNITGTEAELVYWIGEPYWGNGYCTEAAVKLIEMASSQWGIEDFWAIHLQKNPASGAVMKKNGMHKRDTRTIPDRDGSNCPC</sequence>
<keyword evidence="2" id="KW-0012">Acyltransferase</keyword>
<dbReference type="PANTHER" id="PTHR43792:SF8">
    <property type="entry name" value="[RIBOSOMAL PROTEIN US5]-ALANINE N-ACETYLTRANSFERASE"/>
    <property type="match status" value="1"/>
</dbReference>
<feature type="compositionally biased region" description="Basic and acidic residues" evidence="4">
    <location>
        <begin position="149"/>
        <end position="166"/>
    </location>
</feature>
<evidence type="ECO:0000256" key="3">
    <source>
        <dbReference type="ARBA" id="ARBA00038502"/>
    </source>
</evidence>
<keyword evidence="1 6" id="KW-0808">Transferase</keyword>
<keyword evidence="7" id="KW-1185">Reference proteome</keyword>
<dbReference type="EMBL" id="ASJR01000003">
    <property type="protein sequence ID" value="ERP39046.1"/>
    <property type="molecule type" value="Genomic_DNA"/>
</dbReference>
<dbReference type="STRING" id="1313304.CALK_0540"/>
<dbReference type="Gene3D" id="3.40.630.30">
    <property type="match status" value="1"/>
</dbReference>
<proteinExistence type="inferred from homology"/>
<accession>U7DDS1</accession>
<dbReference type="SUPFAM" id="SSF55729">
    <property type="entry name" value="Acyl-CoA N-acyltransferases (Nat)"/>
    <property type="match status" value="1"/>
</dbReference>